<evidence type="ECO:0000256" key="1">
    <source>
        <dbReference type="ARBA" id="ARBA00022801"/>
    </source>
</evidence>
<keyword evidence="1 3" id="KW-0378">Hydrolase</keyword>
<protein>
    <submittedName>
        <fullName evidence="3">Alpha/beta hydrolase</fullName>
    </submittedName>
</protein>
<dbReference type="InterPro" id="IPR013094">
    <property type="entry name" value="AB_hydrolase_3"/>
</dbReference>
<evidence type="ECO:0000259" key="2">
    <source>
        <dbReference type="Pfam" id="PF07859"/>
    </source>
</evidence>
<accession>A0ABZ1I5T2</accession>
<keyword evidence="4" id="KW-1185">Reference proteome</keyword>
<feature type="domain" description="Alpha/beta hydrolase fold-3" evidence="2">
    <location>
        <begin position="80"/>
        <end position="292"/>
    </location>
</feature>
<name>A0ABZ1I5T2_9PSEU</name>
<dbReference type="GO" id="GO:0016787">
    <property type="term" value="F:hydrolase activity"/>
    <property type="evidence" value="ECO:0007669"/>
    <property type="project" value="UniProtKB-KW"/>
</dbReference>
<dbReference type="Pfam" id="PF07859">
    <property type="entry name" value="Abhydrolase_3"/>
    <property type="match status" value="1"/>
</dbReference>
<dbReference type="RefSeq" id="WP_326567994.1">
    <property type="nucleotide sequence ID" value="NZ_CP142149.1"/>
</dbReference>
<evidence type="ECO:0000313" key="3">
    <source>
        <dbReference type="EMBL" id="WSE29005.1"/>
    </source>
</evidence>
<dbReference type="PANTHER" id="PTHR48081:SF8">
    <property type="entry name" value="ALPHA_BETA HYDROLASE FOLD-3 DOMAIN-CONTAINING PROTEIN-RELATED"/>
    <property type="match status" value="1"/>
</dbReference>
<organism evidence="3 4">
    <name type="scientific">Amycolatopsis rhabdoformis</name>
    <dbReference type="NCBI Taxonomy" id="1448059"/>
    <lineage>
        <taxon>Bacteria</taxon>
        <taxon>Bacillati</taxon>
        <taxon>Actinomycetota</taxon>
        <taxon>Actinomycetes</taxon>
        <taxon>Pseudonocardiales</taxon>
        <taxon>Pseudonocardiaceae</taxon>
        <taxon>Amycolatopsis</taxon>
    </lineage>
</organism>
<dbReference type="SUPFAM" id="SSF53474">
    <property type="entry name" value="alpha/beta-Hydrolases"/>
    <property type="match status" value="1"/>
</dbReference>
<gene>
    <name evidence="3" type="ORF">VSH64_40330</name>
</gene>
<proteinExistence type="predicted"/>
<reference evidence="3 4" key="1">
    <citation type="journal article" date="2015" name="Int. J. Syst. Evol. Microbiol.">
        <title>Amycolatopsis rhabdoformis sp. nov., an actinomycete isolated from a tropical forest soil.</title>
        <authorList>
            <person name="Souza W.R."/>
            <person name="Silva R.E."/>
            <person name="Goodfellow M."/>
            <person name="Busarakam K."/>
            <person name="Figueiro F.S."/>
            <person name="Ferreira D."/>
            <person name="Rodrigues-Filho E."/>
            <person name="Moraes L.A.B."/>
            <person name="Zucchi T.D."/>
        </authorList>
    </citation>
    <scope>NUCLEOTIDE SEQUENCE [LARGE SCALE GENOMIC DNA]</scope>
    <source>
        <strain evidence="3 4">NCIMB 14900</strain>
    </source>
</reference>
<dbReference type="PANTHER" id="PTHR48081">
    <property type="entry name" value="AB HYDROLASE SUPERFAMILY PROTEIN C4A8.06C"/>
    <property type="match status" value="1"/>
</dbReference>
<evidence type="ECO:0000313" key="4">
    <source>
        <dbReference type="Proteomes" id="UP001330812"/>
    </source>
</evidence>
<dbReference type="EMBL" id="CP142149">
    <property type="protein sequence ID" value="WSE29005.1"/>
    <property type="molecule type" value="Genomic_DNA"/>
</dbReference>
<dbReference type="InterPro" id="IPR029058">
    <property type="entry name" value="AB_hydrolase_fold"/>
</dbReference>
<sequence>MDYVLDPELAAVAPMIPALDFSDVAGVRAVAKAAMEAGQEYVSERPLSVEDVVLPANQDAPELRLRVYAPVDREGAIPGLLYLHGGGFVTGELSSVDNQCRRTADQTGVAVVNVGYRLAPENPYPAALDDCHRALGWLAGEAGRSRGIDPARLGVLGESSGGGLAAALALVAKDRGGPALAAQFLDAPTVDDRLGTDSMRDLPGTPTWNAANSPYSWQYYLGDIARGGPDVPAYAAPARAKVEHLVGLPPAWVSAYQVDPTRDEGLDYARHLIEAGVPTELHHYAGAFHLAHFIPGTTIGERLLTARLDAIRRLLPTPAGRAPQPPRPTAP</sequence>
<dbReference type="Proteomes" id="UP001330812">
    <property type="component" value="Chromosome"/>
</dbReference>
<dbReference type="Gene3D" id="3.40.50.1820">
    <property type="entry name" value="alpha/beta hydrolase"/>
    <property type="match status" value="1"/>
</dbReference>
<dbReference type="InterPro" id="IPR050300">
    <property type="entry name" value="GDXG_lipolytic_enzyme"/>
</dbReference>